<reference evidence="3 4" key="1">
    <citation type="submission" date="2019-07" db="EMBL/GenBank/DDBJ databases">
        <title>Genomic Encyclopedia of Type Strains, Phase I: the one thousand microbial genomes (KMG-I) project.</title>
        <authorList>
            <person name="Kyrpides N."/>
        </authorList>
    </citation>
    <scope>NUCLEOTIDE SEQUENCE [LARGE SCALE GENOMIC DNA]</scope>
    <source>
        <strain evidence="3 4">DSM 13558</strain>
    </source>
</reference>
<dbReference type="OrthoDB" id="9769319at2"/>
<keyword evidence="1 2" id="KW-0732">Signal</keyword>
<dbReference type="GO" id="GO:0030975">
    <property type="term" value="F:thiamine binding"/>
    <property type="evidence" value="ECO:0007669"/>
    <property type="project" value="TreeGrafter"/>
</dbReference>
<protein>
    <submittedName>
        <fullName evidence="3">Putative spermidine/putrescine transport system substrate-binding protein</fullName>
    </submittedName>
</protein>
<evidence type="ECO:0000313" key="3">
    <source>
        <dbReference type="EMBL" id="TWH80592.1"/>
    </source>
</evidence>
<feature type="signal peptide" evidence="2">
    <location>
        <begin position="1"/>
        <end position="21"/>
    </location>
</feature>
<evidence type="ECO:0000256" key="2">
    <source>
        <dbReference type="SAM" id="SignalP"/>
    </source>
</evidence>
<evidence type="ECO:0000313" key="4">
    <source>
        <dbReference type="Proteomes" id="UP000315343"/>
    </source>
</evidence>
<dbReference type="PROSITE" id="PS51257">
    <property type="entry name" value="PROKAR_LIPOPROTEIN"/>
    <property type="match status" value="1"/>
</dbReference>
<dbReference type="EMBL" id="VLKH01000004">
    <property type="protein sequence ID" value="TWH80592.1"/>
    <property type="molecule type" value="Genomic_DNA"/>
</dbReference>
<keyword evidence="4" id="KW-1185">Reference proteome</keyword>
<gene>
    <name evidence="3" type="ORF">LY60_01854</name>
</gene>
<name>A0A562JBL8_9FIRM</name>
<dbReference type="AlphaFoldDB" id="A0A562JBL8"/>
<dbReference type="GO" id="GO:0030976">
    <property type="term" value="F:thiamine pyrophosphate binding"/>
    <property type="evidence" value="ECO:0007669"/>
    <property type="project" value="TreeGrafter"/>
</dbReference>
<dbReference type="Proteomes" id="UP000315343">
    <property type="component" value="Unassembled WGS sequence"/>
</dbReference>
<evidence type="ECO:0000256" key="1">
    <source>
        <dbReference type="ARBA" id="ARBA00022729"/>
    </source>
</evidence>
<dbReference type="PANTHER" id="PTHR30006">
    <property type="entry name" value="THIAMINE-BINDING PERIPLASMIC PROTEIN-RELATED"/>
    <property type="match status" value="1"/>
</dbReference>
<dbReference type="GO" id="GO:0015888">
    <property type="term" value="P:thiamine transport"/>
    <property type="evidence" value="ECO:0007669"/>
    <property type="project" value="TreeGrafter"/>
</dbReference>
<dbReference type="Gene3D" id="3.40.190.10">
    <property type="entry name" value="Periplasmic binding protein-like II"/>
    <property type="match status" value="2"/>
</dbReference>
<dbReference type="PANTHER" id="PTHR30006:SF2">
    <property type="entry name" value="ABC TRANSPORTER SUBSTRATE-BINDING PROTEIN"/>
    <property type="match status" value="1"/>
</dbReference>
<dbReference type="SUPFAM" id="SSF53850">
    <property type="entry name" value="Periplasmic binding protein-like II"/>
    <property type="match status" value="1"/>
</dbReference>
<dbReference type="CDD" id="cd13589">
    <property type="entry name" value="PBP2_polyamine_RpCGA009"/>
    <property type="match status" value="1"/>
</dbReference>
<sequence>MKFKKSLALLIIAASFLTACSGGDKNEAPAKDEPKQLIVSTFAIGEDEVNADIIQPFEEANNCEIILETGNSGERFTKFSTNPNSGIDVIELAQNNNAQAVEAGLFEAIDSTKVPNLDNLIVPAKELSDNGYGAPFVVNSLGIIYNPQAAGMEIDEWSDLWDSSLAGKIAIPDMTITYGPHMLHVASDYAKTDITSDNGAAAFKAIEELKPNVVKTYTKSSDLANMFQTGEISVAVVGDFALPVIYKAQPDLSYVVPQSGTYANFNVINVSAASENKELAYAFVNWRISEEVQAKTALSLNETPTNKNVQLDEATAKNKTYGEIAERAKSIDSSFVNKNLDQWINQWNRIMNQ</sequence>
<dbReference type="InterPro" id="IPR006059">
    <property type="entry name" value="SBP"/>
</dbReference>
<organism evidence="3 4">
    <name type="scientific">Sedimentibacter saalensis</name>
    <dbReference type="NCBI Taxonomy" id="130788"/>
    <lineage>
        <taxon>Bacteria</taxon>
        <taxon>Bacillati</taxon>
        <taxon>Bacillota</taxon>
        <taxon>Tissierellia</taxon>
        <taxon>Sedimentibacter</taxon>
    </lineage>
</organism>
<feature type="chain" id="PRO_5038620658" evidence="2">
    <location>
        <begin position="22"/>
        <end position="353"/>
    </location>
</feature>
<dbReference type="GO" id="GO:0030288">
    <property type="term" value="C:outer membrane-bounded periplasmic space"/>
    <property type="evidence" value="ECO:0007669"/>
    <property type="project" value="TreeGrafter"/>
</dbReference>
<dbReference type="Pfam" id="PF13416">
    <property type="entry name" value="SBP_bac_8"/>
    <property type="match status" value="1"/>
</dbReference>
<dbReference type="RefSeq" id="WP_145082577.1">
    <property type="nucleotide sequence ID" value="NZ_DAMBUX010000003.1"/>
</dbReference>
<comment type="caution">
    <text evidence="3">The sequence shown here is derived from an EMBL/GenBank/DDBJ whole genome shotgun (WGS) entry which is preliminary data.</text>
</comment>
<proteinExistence type="predicted"/>
<accession>A0A562JBL8</accession>